<gene>
    <name evidence="6" type="primary">g4403</name>
    <name evidence="6" type="ORF">VP750_LOCUS3754</name>
</gene>
<reference evidence="6 7" key="1">
    <citation type="submission" date="2024-06" db="EMBL/GenBank/DDBJ databases">
        <authorList>
            <person name="Kraege A."/>
            <person name="Thomma B."/>
        </authorList>
    </citation>
    <scope>NUCLEOTIDE SEQUENCE [LARGE SCALE GENOMIC DNA]</scope>
</reference>
<dbReference type="Gene3D" id="3.40.470.10">
    <property type="entry name" value="Uracil-DNA glycosylase-like domain"/>
    <property type="match status" value="1"/>
</dbReference>
<evidence type="ECO:0000256" key="1">
    <source>
        <dbReference type="ARBA" id="ARBA00022763"/>
    </source>
</evidence>
<evidence type="ECO:0000256" key="4">
    <source>
        <dbReference type="SAM" id="MobiDB-lite"/>
    </source>
</evidence>
<feature type="region of interest" description="Disordered" evidence="4">
    <location>
        <begin position="13"/>
        <end position="32"/>
    </location>
</feature>
<dbReference type="Proteomes" id="UP001497392">
    <property type="component" value="Unassembled WGS sequence"/>
</dbReference>
<dbReference type="SUPFAM" id="SSF52141">
    <property type="entry name" value="Uracil-DNA glycosylase-like"/>
    <property type="match status" value="1"/>
</dbReference>
<feature type="compositionally biased region" description="Polar residues" evidence="4">
    <location>
        <begin position="13"/>
        <end position="22"/>
    </location>
</feature>
<keyword evidence="1" id="KW-0227">DNA damage</keyword>
<protein>
    <submittedName>
        <fullName evidence="6">G4403 protein</fullName>
    </submittedName>
</protein>
<keyword evidence="2" id="KW-0378">Hydrolase</keyword>
<name>A0ABP1FQ62_9CHLO</name>
<feature type="domain" description="Uracil-DNA glycosylase-like" evidence="5">
    <location>
        <begin position="158"/>
        <end position="276"/>
    </location>
</feature>
<organism evidence="6 7">
    <name type="scientific">Coccomyxa viridis</name>
    <dbReference type="NCBI Taxonomy" id="1274662"/>
    <lineage>
        <taxon>Eukaryota</taxon>
        <taxon>Viridiplantae</taxon>
        <taxon>Chlorophyta</taxon>
        <taxon>core chlorophytes</taxon>
        <taxon>Trebouxiophyceae</taxon>
        <taxon>Trebouxiophyceae incertae sedis</taxon>
        <taxon>Coccomyxaceae</taxon>
        <taxon>Coccomyxa</taxon>
    </lineage>
</organism>
<dbReference type="Pfam" id="PF03167">
    <property type="entry name" value="UDG"/>
    <property type="match status" value="1"/>
</dbReference>
<dbReference type="CDD" id="cd10028">
    <property type="entry name" value="UDG-F2_TDG_MUG"/>
    <property type="match status" value="1"/>
</dbReference>
<dbReference type="PANTHER" id="PTHR12159">
    <property type="entry name" value="G/T AND G/U MISMATCH-SPECIFIC DNA GLYCOSYLASE"/>
    <property type="match status" value="1"/>
</dbReference>
<accession>A0ABP1FQ62</accession>
<evidence type="ECO:0000256" key="3">
    <source>
        <dbReference type="ARBA" id="ARBA00023204"/>
    </source>
</evidence>
<proteinExistence type="predicted"/>
<evidence type="ECO:0000256" key="2">
    <source>
        <dbReference type="ARBA" id="ARBA00022801"/>
    </source>
</evidence>
<evidence type="ECO:0000313" key="7">
    <source>
        <dbReference type="Proteomes" id="UP001497392"/>
    </source>
</evidence>
<evidence type="ECO:0000313" key="6">
    <source>
        <dbReference type="EMBL" id="CAL5222095.1"/>
    </source>
</evidence>
<keyword evidence="7" id="KW-1185">Reference proteome</keyword>
<dbReference type="InterPro" id="IPR005122">
    <property type="entry name" value="Uracil-DNA_glycosylase-like"/>
</dbReference>
<dbReference type="PANTHER" id="PTHR12159:SF9">
    <property type="entry name" value="G_T MISMATCH-SPECIFIC THYMINE DNA GLYCOSYLASE"/>
    <property type="match status" value="1"/>
</dbReference>
<comment type="caution">
    <text evidence="6">The sequence shown here is derived from an EMBL/GenBank/DDBJ whole genome shotgun (WGS) entry which is preliminary data.</text>
</comment>
<keyword evidence="3" id="KW-0234">DNA repair</keyword>
<sequence>MFQAFRCRTVKQGSRSETSLHGSASEHCKRDGSTMADTVGLGDFVKHESSSAVPDRDSLGRLAAQCSEISARSASRKRQKMAPELRQRDIPAVVKAESIDQAVDIDRLAAIAAADETVYKEDVERPAAAAVLSEISRRARGREGINLDDAKGLPERLGDRPLRLIIGGNNPSDHAWKTGHYYSHKSNRMWKVLPEAGIVPPWADHAECDERVLHEVAVGFTDVGTGHPGTILSQVESKAFEEWAPGFYERLSSHMKRASDSMGCACGQCGAPAYVAWSGKRQWMELLNVGRRGKDRYKKLEHGLQHMRPKDWPLPACTKVWVCSSTSGAAPMTTAERLGPWQQLSNALKAIEWPPAVECRK</sequence>
<dbReference type="InterPro" id="IPR015637">
    <property type="entry name" value="MUG/TDG"/>
</dbReference>
<dbReference type="InterPro" id="IPR036895">
    <property type="entry name" value="Uracil-DNA_glycosylase-like_sf"/>
</dbReference>
<dbReference type="EMBL" id="CAXHTA020000006">
    <property type="protein sequence ID" value="CAL5222095.1"/>
    <property type="molecule type" value="Genomic_DNA"/>
</dbReference>
<evidence type="ECO:0000259" key="5">
    <source>
        <dbReference type="Pfam" id="PF03167"/>
    </source>
</evidence>